<evidence type="ECO:0000313" key="2">
    <source>
        <dbReference type="Proteomes" id="UP000886998"/>
    </source>
</evidence>
<dbReference type="AlphaFoldDB" id="A0A8X6XQC7"/>
<evidence type="ECO:0000313" key="1">
    <source>
        <dbReference type="EMBL" id="GFY55736.1"/>
    </source>
</evidence>
<reference evidence="1" key="1">
    <citation type="submission" date="2020-08" db="EMBL/GenBank/DDBJ databases">
        <title>Multicomponent nature underlies the extraordinary mechanical properties of spider dragline silk.</title>
        <authorList>
            <person name="Kono N."/>
            <person name="Nakamura H."/>
            <person name="Mori M."/>
            <person name="Yoshida Y."/>
            <person name="Ohtoshi R."/>
            <person name="Malay A.D."/>
            <person name="Moran D.A.P."/>
            <person name="Tomita M."/>
            <person name="Numata K."/>
            <person name="Arakawa K."/>
        </authorList>
    </citation>
    <scope>NUCLEOTIDE SEQUENCE</scope>
</reference>
<sequence>MRAALRERPGTPNRESTSRITVAATVSAVISKPGMAPLANEKTINNGHKAIRKSLEMEVKGSYQYPTGGVVKSSI</sequence>
<accession>A0A8X6XQC7</accession>
<organism evidence="1 2">
    <name type="scientific">Trichonephila inaurata madagascariensis</name>
    <dbReference type="NCBI Taxonomy" id="2747483"/>
    <lineage>
        <taxon>Eukaryota</taxon>
        <taxon>Metazoa</taxon>
        <taxon>Ecdysozoa</taxon>
        <taxon>Arthropoda</taxon>
        <taxon>Chelicerata</taxon>
        <taxon>Arachnida</taxon>
        <taxon>Araneae</taxon>
        <taxon>Araneomorphae</taxon>
        <taxon>Entelegynae</taxon>
        <taxon>Araneoidea</taxon>
        <taxon>Nephilidae</taxon>
        <taxon>Trichonephila</taxon>
        <taxon>Trichonephila inaurata</taxon>
    </lineage>
</organism>
<dbReference type="EMBL" id="BMAV01010544">
    <property type="protein sequence ID" value="GFY55736.1"/>
    <property type="molecule type" value="Genomic_DNA"/>
</dbReference>
<gene>
    <name evidence="1" type="ORF">TNIN_136971</name>
</gene>
<keyword evidence="2" id="KW-1185">Reference proteome</keyword>
<comment type="caution">
    <text evidence="1">The sequence shown here is derived from an EMBL/GenBank/DDBJ whole genome shotgun (WGS) entry which is preliminary data.</text>
</comment>
<name>A0A8X6XQC7_9ARAC</name>
<protein>
    <submittedName>
        <fullName evidence="1">Uncharacterized protein</fullName>
    </submittedName>
</protein>
<dbReference type="Proteomes" id="UP000886998">
    <property type="component" value="Unassembled WGS sequence"/>
</dbReference>
<proteinExistence type="predicted"/>